<feature type="compositionally biased region" description="Basic and acidic residues" evidence="1">
    <location>
        <begin position="78"/>
        <end position="94"/>
    </location>
</feature>
<feature type="region of interest" description="Disordered" evidence="1">
    <location>
        <begin position="78"/>
        <end position="127"/>
    </location>
</feature>
<dbReference type="AlphaFoldDB" id="A0ABD1VZB7"/>
<proteinExistence type="predicted"/>
<feature type="compositionally biased region" description="Acidic residues" evidence="1">
    <location>
        <begin position="96"/>
        <end position="112"/>
    </location>
</feature>
<keyword evidence="3" id="KW-1185">Reference proteome</keyword>
<evidence type="ECO:0008006" key="4">
    <source>
        <dbReference type="Google" id="ProtNLM"/>
    </source>
</evidence>
<evidence type="ECO:0000256" key="1">
    <source>
        <dbReference type="SAM" id="MobiDB-lite"/>
    </source>
</evidence>
<evidence type="ECO:0000313" key="3">
    <source>
        <dbReference type="Proteomes" id="UP001604336"/>
    </source>
</evidence>
<accession>A0ABD1VZB7</accession>
<comment type="caution">
    <text evidence="2">The sequence shown here is derived from an EMBL/GenBank/DDBJ whole genome shotgun (WGS) entry which is preliminary data.</text>
</comment>
<gene>
    <name evidence="2" type="ORF">Adt_03717</name>
</gene>
<name>A0ABD1VZB7_9LAMI</name>
<dbReference type="EMBL" id="JBFOLK010000001">
    <property type="protein sequence ID" value="KAL2542739.1"/>
    <property type="molecule type" value="Genomic_DNA"/>
</dbReference>
<evidence type="ECO:0000313" key="2">
    <source>
        <dbReference type="EMBL" id="KAL2542739.1"/>
    </source>
</evidence>
<reference evidence="3" key="1">
    <citation type="submission" date="2024-07" db="EMBL/GenBank/DDBJ databases">
        <title>Two chromosome-level genome assemblies of Korean endemic species Abeliophyllum distichum and Forsythia ovata (Oleaceae).</title>
        <authorList>
            <person name="Jang H."/>
        </authorList>
    </citation>
    <scope>NUCLEOTIDE SEQUENCE [LARGE SCALE GENOMIC DNA]</scope>
</reference>
<dbReference type="Proteomes" id="UP001604336">
    <property type="component" value="Unassembled WGS sequence"/>
</dbReference>
<protein>
    <recommendedName>
        <fullName evidence="4">DUF4216 domain-containing protein</fullName>
    </recommendedName>
</protein>
<sequence length="127" mass="14154">MAKQVFYVNDPKAGGGWKVVQKMDHRNIYNIPQNEILNDNNDVAYQETSSSNVPNMVEAQNYVVIHTLLHADDVPPILIDKETNDGSSLKRNDGDTNNESDGLNDDDDDDDSVEKISEHPLGISDLE</sequence>
<organism evidence="2 3">
    <name type="scientific">Abeliophyllum distichum</name>
    <dbReference type="NCBI Taxonomy" id="126358"/>
    <lineage>
        <taxon>Eukaryota</taxon>
        <taxon>Viridiplantae</taxon>
        <taxon>Streptophyta</taxon>
        <taxon>Embryophyta</taxon>
        <taxon>Tracheophyta</taxon>
        <taxon>Spermatophyta</taxon>
        <taxon>Magnoliopsida</taxon>
        <taxon>eudicotyledons</taxon>
        <taxon>Gunneridae</taxon>
        <taxon>Pentapetalae</taxon>
        <taxon>asterids</taxon>
        <taxon>lamiids</taxon>
        <taxon>Lamiales</taxon>
        <taxon>Oleaceae</taxon>
        <taxon>Forsythieae</taxon>
        <taxon>Abeliophyllum</taxon>
    </lineage>
</organism>